<proteinExistence type="predicted"/>
<dbReference type="Proteomes" id="UP000054995">
    <property type="component" value="Unassembled WGS sequence"/>
</dbReference>
<keyword evidence="2" id="KW-1185">Reference proteome</keyword>
<gene>
    <name evidence="1" type="ORF">T4D_11856</name>
</gene>
<accession>A0A0V1FBL4</accession>
<evidence type="ECO:0000313" key="2">
    <source>
        <dbReference type="Proteomes" id="UP000054995"/>
    </source>
</evidence>
<protein>
    <submittedName>
        <fullName evidence="1">Uncharacterized protein</fullName>
    </submittedName>
</protein>
<comment type="caution">
    <text evidence="1">The sequence shown here is derived from an EMBL/GenBank/DDBJ whole genome shotgun (WGS) entry which is preliminary data.</text>
</comment>
<dbReference type="EMBL" id="JYDT01000139">
    <property type="protein sequence ID" value="KRY83498.1"/>
    <property type="molecule type" value="Genomic_DNA"/>
</dbReference>
<reference evidence="1 2" key="1">
    <citation type="submission" date="2015-01" db="EMBL/GenBank/DDBJ databases">
        <title>Evolution of Trichinella species and genotypes.</title>
        <authorList>
            <person name="Korhonen P.K."/>
            <person name="Edoardo P."/>
            <person name="Giuseppe L.R."/>
            <person name="Gasser R.B."/>
        </authorList>
    </citation>
    <scope>NUCLEOTIDE SEQUENCE [LARGE SCALE GENOMIC DNA]</scope>
    <source>
        <strain evidence="1">ISS470</strain>
    </source>
</reference>
<sequence>MDALIKGEQAVAQTISTAVIQQKMKNFVGVLRMAKEISSIFDLDTAGSTTDYPWVSGCTRSQNKISK</sequence>
<organism evidence="1 2">
    <name type="scientific">Trichinella pseudospiralis</name>
    <name type="common">Parasitic roundworm</name>
    <dbReference type="NCBI Taxonomy" id="6337"/>
    <lineage>
        <taxon>Eukaryota</taxon>
        <taxon>Metazoa</taxon>
        <taxon>Ecdysozoa</taxon>
        <taxon>Nematoda</taxon>
        <taxon>Enoplea</taxon>
        <taxon>Dorylaimia</taxon>
        <taxon>Trichinellida</taxon>
        <taxon>Trichinellidae</taxon>
        <taxon>Trichinella</taxon>
    </lineage>
</organism>
<evidence type="ECO:0000313" key="1">
    <source>
        <dbReference type="EMBL" id="KRY83498.1"/>
    </source>
</evidence>
<name>A0A0V1FBL4_TRIPS</name>